<proteinExistence type="predicted"/>
<evidence type="ECO:0000256" key="1">
    <source>
        <dbReference type="SAM" id="MobiDB-lite"/>
    </source>
</evidence>
<dbReference type="GO" id="GO:0015074">
    <property type="term" value="P:DNA integration"/>
    <property type="evidence" value="ECO:0007669"/>
    <property type="project" value="InterPro"/>
</dbReference>
<evidence type="ECO:0000259" key="2">
    <source>
        <dbReference type="Pfam" id="PF00665"/>
    </source>
</evidence>
<dbReference type="InterPro" id="IPR012337">
    <property type="entry name" value="RNaseH-like_sf"/>
</dbReference>
<evidence type="ECO:0000313" key="3">
    <source>
        <dbReference type="EMBL" id="MBB3703486.1"/>
    </source>
</evidence>
<feature type="compositionally biased region" description="Polar residues" evidence="1">
    <location>
        <begin position="107"/>
        <end position="124"/>
    </location>
</feature>
<dbReference type="PANTHER" id="PTHR46889">
    <property type="entry name" value="TRANSPOSASE INSF FOR INSERTION SEQUENCE IS3B-RELATED"/>
    <property type="match status" value="1"/>
</dbReference>
<dbReference type="Pfam" id="PF00665">
    <property type="entry name" value="rve"/>
    <property type="match status" value="1"/>
</dbReference>
<gene>
    <name evidence="3" type="ORF">FHS60_001976</name>
</gene>
<organism evidence="3 4">
    <name type="scientific">Alloprevotella rava</name>
    <dbReference type="NCBI Taxonomy" id="671218"/>
    <lineage>
        <taxon>Bacteria</taxon>
        <taxon>Pseudomonadati</taxon>
        <taxon>Bacteroidota</taxon>
        <taxon>Bacteroidia</taxon>
        <taxon>Bacteroidales</taxon>
        <taxon>Prevotellaceae</taxon>
        <taxon>Alloprevotella</taxon>
    </lineage>
</organism>
<dbReference type="GO" id="GO:0003676">
    <property type="term" value="F:nucleic acid binding"/>
    <property type="evidence" value="ECO:0007669"/>
    <property type="project" value="InterPro"/>
</dbReference>
<protein>
    <submittedName>
        <fullName evidence="3">Transposase InsO family protein</fullName>
    </submittedName>
</protein>
<feature type="non-terminal residue" evidence="3">
    <location>
        <position position="1"/>
    </location>
</feature>
<dbReference type="AlphaFoldDB" id="A0A7W5UJ52"/>
<name>A0A7W5UJ52_9BACT</name>
<dbReference type="EMBL" id="JACICA010000013">
    <property type="protein sequence ID" value="MBB3703486.1"/>
    <property type="molecule type" value="Genomic_DNA"/>
</dbReference>
<comment type="caution">
    <text evidence="3">The sequence shown here is derived from an EMBL/GenBank/DDBJ whole genome shotgun (WGS) entry which is preliminary data.</text>
</comment>
<dbReference type="RefSeq" id="WP_183697863.1">
    <property type="nucleotide sequence ID" value="NZ_JACICA010000013.1"/>
</dbReference>
<dbReference type="InterPro" id="IPR050900">
    <property type="entry name" value="Transposase_IS3/IS150/IS904"/>
</dbReference>
<feature type="compositionally biased region" description="Basic and acidic residues" evidence="1">
    <location>
        <begin position="125"/>
        <end position="135"/>
    </location>
</feature>
<accession>A0A7W5UJ52</accession>
<evidence type="ECO:0000313" key="4">
    <source>
        <dbReference type="Proteomes" id="UP000541425"/>
    </source>
</evidence>
<dbReference type="InterPro" id="IPR001584">
    <property type="entry name" value="Integrase_cat-core"/>
</dbReference>
<dbReference type="SUPFAM" id="SSF53098">
    <property type="entry name" value="Ribonuclease H-like"/>
    <property type="match status" value="1"/>
</dbReference>
<feature type="region of interest" description="Disordered" evidence="1">
    <location>
        <begin position="107"/>
        <end position="135"/>
    </location>
</feature>
<dbReference type="InterPro" id="IPR036397">
    <property type="entry name" value="RNaseH_sf"/>
</dbReference>
<dbReference type="PANTHER" id="PTHR46889:SF5">
    <property type="entry name" value="INTEGRASE PROTEIN"/>
    <property type="match status" value="1"/>
</dbReference>
<reference evidence="3 4" key="1">
    <citation type="submission" date="2020-08" db="EMBL/GenBank/DDBJ databases">
        <title>Genomic Encyclopedia of Type Strains, Phase IV (KMG-IV): sequencing the most valuable type-strain genomes for metagenomic binning, comparative biology and taxonomic classification.</title>
        <authorList>
            <person name="Goeker M."/>
        </authorList>
    </citation>
    <scope>NUCLEOTIDE SEQUENCE [LARGE SCALE GENOMIC DNA]</scope>
    <source>
        <strain evidence="3 4">DSM 22548</strain>
    </source>
</reference>
<sequence>FDDLLNTTPKLKPTHFGQLCVADITYVATQQGWAYLSLVTDAASRVIVGWQLHPTLSKDGPIEAMKKAIDFYRVNHVNLTGLIHHSDRGTQYCCNEIHCAIERPRNKSQYDSNRRPSTQCPSRENQQHRKERMAL</sequence>
<dbReference type="Gene3D" id="3.30.420.10">
    <property type="entry name" value="Ribonuclease H-like superfamily/Ribonuclease H"/>
    <property type="match status" value="1"/>
</dbReference>
<feature type="domain" description="Integrase catalytic" evidence="2">
    <location>
        <begin position="16"/>
        <end position="98"/>
    </location>
</feature>
<dbReference type="Proteomes" id="UP000541425">
    <property type="component" value="Unassembled WGS sequence"/>
</dbReference>